<reference evidence="1 2" key="1">
    <citation type="submission" date="2024-01" db="EMBL/GenBank/DDBJ databases">
        <title>Genome assemblies of Stephania.</title>
        <authorList>
            <person name="Yang L."/>
        </authorList>
    </citation>
    <scope>NUCLEOTIDE SEQUENCE [LARGE SCALE GENOMIC DNA]</scope>
    <source>
        <strain evidence="1">JXDWG</strain>
        <tissue evidence="1">Leaf</tissue>
    </source>
</reference>
<sequence>MYLHQWKLQRGLANPFGNSLSQGMSIKLDTENFLLWKALIVSFVKGQRFDGYLFGTKPCPTQFLPSEDVNPQYEDWISKDNMFQCWLINSITQPVAISIAGSITFSHSA</sequence>
<protein>
    <recommendedName>
        <fullName evidence="3">Retrotransposon Copia-like N-terminal domain-containing protein</fullName>
    </recommendedName>
</protein>
<evidence type="ECO:0008006" key="3">
    <source>
        <dbReference type="Google" id="ProtNLM"/>
    </source>
</evidence>
<evidence type="ECO:0000313" key="2">
    <source>
        <dbReference type="Proteomes" id="UP001419268"/>
    </source>
</evidence>
<gene>
    <name evidence="1" type="ORF">Scep_015299</name>
</gene>
<dbReference type="Proteomes" id="UP001419268">
    <property type="component" value="Unassembled WGS sequence"/>
</dbReference>
<name>A0AAP0J4V3_9MAGN</name>
<accession>A0AAP0J4V3</accession>
<evidence type="ECO:0000313" key="1">
    <source>
        <dbReference type="EMBL" id="KAK9126453.1"/>
    </source>
</evidence>
<dbReference type="EMBL" id="JBBNAG010000006">
    <property type="protein sequence ID" value="KAK9126453.1"/>
    <property type="molecule type" value="Genomic_DNA"/>
</dbReference>
<organism evidence="1 2">
    <name type="scientific">Stephania cephalantha</name>
    <dbReference type="NCBI Taxonomy" id="152367"/>
    <lineage>
        <taxon>Eukaryota</taxon>
        <taxon>Viridiplantae</taxon>
        <taxon>Streptophyta</taxon>
        <taxon>Embryophyta</taxon>
        <taxon>Tracheophyta</taxon>
        <taxon>Spermatophyta</taxon>
        <taxon>Magnoliopsida</taxon>
        <taxon>Ranunculales</taxon>
        <taxon>Menispermaceae</taxon>
        <taxon>Menispermoideae</taxon>
        <taxon>Cissampelideae</taxon>
        <taxon>Stephania</taxon>
    </lineage>
</organism>
<comment type="caution">
    <text evidence="1">The sequence shown here is derived from an EMBL/GenBank/DDBJ whole genome shotgun (WGS) entry which is preliminary data.</text>
</comment>
<keyword evidence="2" id="KW-1185">Reference proteome</keyword>
<proteinExistence type="predicted"/>
<dbReference type="AlphaFoldDB" id="A0AAP0J4V3"/>